<keyword evidence="2" id="KW-0732">Signal</keyword>
<protein>
    <submittedName>
        <fullName evidence="3">Choice-of-anchor O protein</fullName>
    </submittedName>
</protein>
<reference evidence="3 4" key="1">
    <citation type="submission" date="2022-06" db="EMBL/GenBank/DDBJ databases">
        <title>Thiomicrohabdus sp. nov, an obligately chemolithoautotrophic, sulfur-oxidizing bacterium isolated from beach of Guanyin Mountain. Amoy.</title>
        <authorList>
            <person name="Zhu H."/>
        </authorList>
    </citation>
    <scope>NUCLEOTIDE SEQUENCE [LARGE SCALE GENOMIC DNA]</scope>
    <source>
        <strain evidence="3 4">XGS-01</strain>
    </source>
</reference>
<organism evidence="3 4">
    <name type="scientific">Thiomicrorhabdus lithotrophica</name>
    <dbReference type="NCBI Taxonomy" id="2949997"/>
    <lineage>
        <taxon>Bacteria</taxon>
        <taxon>Pseudomonadati</taxon>
        <taxon>Pseudomonadota</taxon>
        <taxon>Gammaproteobacteria</taxon>
        <taxon>Thiotrichales</taxon>
        <taxon>Piscirickettsiaceae</taxon>
        <taxon>Thiomicrorhabdus</taxon>
    </lineage>
</organism>
<accession>A0ABY8CCH0</accession>
<keyword evidence="1" id="KW-0472">Membrane</keyword>
<proteinExistence type="predicted"/>
<dbReference type="RefSeq" id="WP_275594612.1">
    <property type="nucleotide sequence ID" value="NZ_CP102381.1"/>
</dbReference>
<keyword evidence="4" id="KW-1185">Reference proteome</keyword>
<dbReference type="Proteomes" id="UP001222275">
    <property type="component" value="Chromosome"/>
</dbReference>
<gene>
    <name evidence="3" type="ORF">NR989_10080</name>
</gene>
<keyword evidence="1" id="KW-1133">Transmembrane helix</keyword>
<feature type="signal peptide" evidence="2">
    <location>
        <begin position="1"/>
        <end position="24"/>
    </location>
</feature>
<dbReference type="EMBL" id="CP102381">
    <property type="protein sequence ID" value="WEJ62355.1"/>
    <property type="molecule type" value="Genomic_DNA"/>
</dbReference>
<evidence type="ECO:0000313" key="3">
    <source>
        <dbReference type="EMBL" id="WEJ62355.1"/>
    </source>
</evidence>
<keyword evidence="1" id="KW-0812">Transmembrane</keyword>
<evidence type="ECO:0000256" key="1">
    <source>
        <dbReference type="SAM" id="Phobius"/>
    </source>
</evidence>
<name>A0ABY8CCH0_9GAMM</name>
<evidence type="ECO:0000313" key="4">
    <source>
        <dbReference type="Proteomes" id="UP001222275"/>
    </source>
</evidence>
<dbReference type="NCBIfam" id="NF040591">
    <property type="entry name" value="choice_anch_O"/>
    <property type="match status" value="1"/>
</dbReference>
<feature type="transmembrane region" description="Helical" evidence="1">
    <location>
        <begin position="704"/>
        <end position="722"/>
    </location>
</feature>
<sequence length="727" mass="78003">MKLQKKYLIIAMAAAMGVNGSVLAAEEQATTQMHFGNPEALSNQADLNMAFKAKLVRLGNGMLISAFGDALDATKVVYDLKGDEERPARDIFVRTCASATVDCGLETNWSAPVNISNTASLSSISTDWQGDNGDPSDYWGDSDKPNISNGGGNLMLTWVDKYCEGGNQRTVSYVTRDNREIPFSCTYAAYSSNGGLAWTSPIQLSDGSRDAKQDASKVNSMGKSIITWQEDPLGLQIGAADGPGDGASGATASHATDIWYTTTTFEATKWEDEAQTIPIAGKPTGIATPARLTDNKTGNLAGDNRTVKDAAGNLVAADLIDGGQTAATRANNALVGSTVVVTYEETKGSEEIEFGKYIRYHSFPYSTNPGAVTSQAGCVISNPEENARRVRFVPQATPGSSGLQMGIFWKEGKYDQGGPSDIMVRLLKNGVAYTNMTPAVDAGCETSVYADSSTLDNVKAINISSNTETGGNLADTTETNNAENALAHRGAIVGDDLYIGYSYTNDWALATYTNLRNYDFWLRHYDAVENTWTPPRNLSNLPSEVNSEGVTIEPLSVREPRFVKTPFSTNEADNYNPNAFIVAWGTQTNVASHIEEAVDQDIYYTRSFDKGVTYEPVVRVDNPNNVSRFESQLRPTPDGQTVYAVWNEQSASGVDAISVKAITGDVTGEYPYVPPYVPPTADDTTSDTIVASTGGGSASVFDGMLMPALIGLFMGLVGFLGLRKIQK</sequence>
<evidence type="ECO:0000256" key="2">
    <source>
        <dbReference type="SAM" id="SignalP"/>
    </source>
</evidence>
<feature type="chain" id="PRO_5045819311" evidence="2">
    <location>
        <begin position="25"/>
        <end position="727"/>
    </location>
</feature>